<keyword evidence="2" id="KW-0812">Transmembrane</keyword>
<feature type="compositionally biased region" description="Acidic residues" evidence="1">
    <location>
        <begin position="33"/>
        <end position="42"/>
    </location>
</feature>
<reference evidence="4 5" key="1">
    <citation type="journal article" date="2023" name="Arcadia Sci">
        <title>De novo assembly of a long-read Amblyomma americanum tick genome.</title>
        <authorList>
            <person name="Chou S."/>
            <person name="Poskanzer K.E."/>
            <person name="Rollins M."/>
            <person name="Thuy-Boun P.S."/>
        </authorList>
    </citation>
    <scope>NUCLEOTIDE SEQUENCE [LARGE SCALE GENOMIC DNA]</scope>
    <source>
        <strain evidence="4">F_SG_1</strain>
        <tissue evidence="4">Salivary glands</tissue>
    </source>
</reference>
<dbReference type="Proteomes" id="UP001321473">
    <property type="component" value="Unassembled WGS sequence"/>
</dbReference>
<evidence type="ECO:0000313" key="4">
    <source>
        <dbReference type="EMBL" id="KAK8770103.1"/>
    </source>
</evidence>
<dbReference type="EMBL" id="JARKHS020034300">
    <property type="protein sequence ID" value="KAK8758247.1"/>
    <property type="molecule type" value="Genomic_DNA"/>
</dbReference>
<reference evidence="4" key="2">
    <citation type="submission" date="2023-03" db="EMBL/GenBank/DDBJ databases">
        <authorList>
            <person name="Thuy-Boun P."/>
        </authorList>
    </citation>
    <scope>NUCLEOTIDE SEQUENCE</scope>
    <source>
        <strain evidence="4">F_SG_1</strain>
        <tissue evidence="4">Salivary glands</tissue>
    </source>
</reference>
<evidence type="ECO:0000256" key="1">
    <source>
        <dbReference type="SAM" id="MobiDB-lite"/>
    </source>
</evidence>
<feature type="transmembrane region" description="Helical" evidence="2">
    <location>
        <begin position="294"/>
        <end position="316"/>
    </location>
</feature>
<protein>
    <submittedName>
        <fullName evidence="4">Uncharacterized protein</fullName>
    </submittedName>
</protein>
<keyword evidence="2" id="KW-0472">Membrane</keyword>
<feature type="region of interest" description="Disordered" evidence="1">
    <location>
        <begin position="29"/>
        <end position="105"/>
    </location>
</feature>
<evidence type="ECO:0000256" key="2">
    <source>
        <dbReference type="SAM" id="Phobius"/>
    </source>
</evidence>
<feature type="region of interest" description="Disordered" evidence="1">
    <location>
        <begin position="204"/>
        <end position="228"/>
    </location>
</feature>
<comment type="caution">
    <text evidence="4">The sequence shown here is derived from an EMBL/GenBank/DDBJ whole genome shotgun (WGS) entry which is preliminary data.</text>
</comment>
<dbReference type="AlphaFoldDB" id="A0AAQ4E5X6"/>
<sequence length="322" mass="34636">MLMADALPNYEVEALAILAESILPRIHERISSEEESDSEGDSVENQSESRSDERPDGNPRPAPLTGALELRTATSKLRSEPAAGDEPGSPALEVPESSSSTLRGPPQWYYSANSRSVELVLPPRALSGVDRAIVVAPQRHHTAPPMPLDLMETIVSATFSDSQIDLAALRLRAIKTEHRLAAAQGKALDMTAAMRVAAAIHMSDLEGGGSGDSEENSETPATSRHDEYREGDCVTDAAGCGNSEPSNGVRADTSGTGSLSYVYGNEVHMGWLPCDCVSCIRDHPRGCCYAAKCLILWLSFSMIIFCIIYFLVLAVLKYLADK</sequence>
<evidence type="ECO:0000313" key="5">
    <source>
        <dbReference type="Proteomes" id="UP001321473"/>
    </source>
</evidence>
<name>A0AAQ4E5X6_AMBAM</name>
<feature type="compositionally biased region" description="Basic and acidic residues" evidence="1">
    <location>
        <begin position="47"/>
        <end position="57"/>
    </location>
</feature>
<accession>A0AAQ4E5X6</accession>
<gene>
    <name evidence="3" type="ORF">V5799_004121</name>
    <name evidence="4" type="ORF">V5799_013432</name>
</gene>
<proteinExistence type="predicted"/>
<keyword evidence="5" id="KW-1185">Reference proteome</keyword>
<evidence type="ECO:0000313" key="3">
    <source>
        <dbReference type="EMBL" id="KAK8758247.1"/>
    </source>
</evidence>
<organism evidence="4 5">
    <name type="scientific">Amblyomma americanum</name>
    <name type="common">Lone star tick</name>
    <dbReference type="NCBI Taxonomy" id="6943"/>
    <lineage>
        <taxon>Eukaryota</taxon>
        <taxon>Metazoa</taxon>
        <taxon>Ecdysozoa</taxon>
        <taxon>Arthropoda</taxon>
        <taxon>Chelicerata</taxon>
        <taxon>Arachnida</taxon>
        <taxon>Acari</taxon>
        <taxon>Parasitiformes</taxon>
        <taxon>Ixodida</taxon>
        <taxon>Ixodoidea</taxon>
        <taxon>Ixodidae</taxon>
        <taxon>Amblyomminae</taxon>
        <taxon>Amblyomma</taxon>
    </lineage>
</organism>
<keyword evidence="2" id="KW-1133">Transmembrane helix</keyword>
<dbReference type="EMBL" id="JARKHS020021636">
    <property type="protein sequence ID" value="KAK8770103.1"/>
    <property type="molecule type" value="Genomic_DNA"/>
</dbReference>
<reference evidence="4" key="3">
    <citation type="submission" date="2024-02" db="EMBL/GenBank/DDBJ databases">
        <authorList>
            <person name="Mcdaniel E.A."/>
            <person name="Celebi F.M."/>
            <person name="Reiter T."/>
            <person name="Weiss E.C."/>
            <person name="Chou S."/>
        </authorList>
    </citation>
    <scope>NUCLEOTIDE SEQUENCE</scope>
    <source>
        <strain evidence="4">F_SG_1</strain>
        <tissue evidence="4">Salivary glands</tissue>
    </source>
</reference>